<keyword evidence="2 4" id="KW-0479">Metal-binding</keyword>
<evidence type="ECO:0000256" key="4">
    <source>
        <dbReference type="PROSITE-ProRule" id="PRU00433"/>
    </source>
</evidence>
<dbReference type="Gene3D" id="1.10.760.10">
    <property type="entry name" value="Cytochrome c-like domain"/>
    <property type="match status" value="1"/>
</dbReference>
<dbReference type="PANTHER" id="PTHR35889:SF3">
    <property type="entry name" value="F-BOX DOMAIN-CONTAINING PROTEIN"/>
    <property type="match status" value="1"/>
</dbReference>
<evidence type="ECO:0000259" key="7">
    <source>
        <dbReference type="PROSITE" id="PS51007"/>
    </source>
</evidence>
<evidence type="ECO:0000256" key="2">
    <source>
        <dbReference type="ARBA" id="ARBA00022723"/>
    </source>
</evidence>
<dbReference type="RefSeq" id="WP_145244017.1">
    <property type="nucleotide sequence ID" value="NZ_CP036273.1"/>
</dbReference>
<sequence precursor="true">MRARVGLLIAGFAALPLWPVSAQPPAPDFARDVRPIFEARCQKCHGPARQRGGLRLDTAAGITTVVGTSADSALLRHVTGSEGAKRMPPEGDPLTAAQIDTLRRWVAAKAPLPADAGPVAKAPAAGWAFKPVVRPPVPAPPVEHATWVRTPIDAFVLAKLLSNGLRPSPEADRRTLARRASITLTGLPPTPEELRTVLADPAADAYERYVDRLLASPRYGERWARHWLDVAHYADSHGHDQDRFRPNAWPYRDYLIRSFNADTPYARFVREQVAGDVLYPGNPQALVATGFLAAGPWDESGLRDINENSLDRIAARNLERDDVVTSTMTTFAGLTVGCARCHDHKFDPVSQQDYYALQAVFAGVDKAERQYDADPAVGARRAALTAELALVRELKGADPALLTAERRAAVAALRDPDAGWQVVAPVAVSSKQGSQLKPQPDRSVLATGPTPEKDTYTATLTVPRGGLTALRVEVLCDDSLPHKGPGRCHNGNLHLSEVRVKVHPPGEPAKAVAVKLTAAAADFDQDGWAVPRAIDGNAATAWGIYPAVGQPHRAVFAFEKAVGFDAGTALTVELDQLHGGGHLIGRFRLSVTTTPGAEATKPLPAPVAAALAANPRTDAQTAELSRWTWERRLSAELAALPAPAKVYCGTNRFTADGSFRPAPTPRPVHVLKRGEPTRPGELAHPGTVEAITALPARFQLADPTSEGERRAALADWLADPRNPLTWRVVANRVWHYHVGRGLVDTPNDLGAMGGVPSHPELLDWLAAEFRDRGGSLKALHRLILTSSTYRQAVRHDPAAAAKDADNRLLWRMNRSRLDAETVRDAVLLVSGRLDFTMYGPPVAHFTSKPGIHVTPEADYDAFDVDAPAARRRSVYRFIFRTRPDPLLEALDCPDASQSAPARGASVGAPQALVLWNNKFMLRHAEHLAAAGDVRAIAERVLCRAPTPAEEAAWGEYARRHGLANLCRVLLNSSEFLFAD</sequence>
<evidence type="ECO:0000256" key="5">
    <source>
        <dbReference type="SAM" id="MobiDB-lite"/>
    </source>
</evidence>
<name>A0A517Y216_9BACT</name>
<evidence type="ECO:0000256" key="1">
    <source>
        <dbReference type="ARBA" id="ARBA00022617"/>
    </source>
</evidence>
<dbReference type="GO" id="GO:0020037">
    <property type="term" value="F:heme binding"/>
    <property type="evidence" value="ECO:0007669"/>
    <property type="project" value="InterPro"/>
</dbReference>
<feature type="domain" description="Cytochrome c" evidence="7">
    <location>
        <begin position="28"/>
        <end position="110"/>
    </location>
</feature>
<dbReference type="InterPro" id="IPR011429">
    <property type="entry name" value="Cyt_c_Planctomycete-type"/>
</dbReference>
<dbReference type="KEGG" id="uli:ETAA1_58050"/>
<dbReference type="SUPFAM" id="SSF46626">
    <property type="entry name" value="Cytochrome c"/>
    <property type="match status" value="1"/>
</dbReference>
<accession>A0A517Y216</accession>
<dbReference type="GO" id="GO:0009055">
    <property type="term" value="F:electron transfer activity"/>
    <property type="evidence" value="ECO:0007669"/>
    <property type="project" value="InterPro"/>
</dbReference>
<dbReference type="Pfam" id="PF07635">
    <property type="entry name" value="PSCyt1"/>
    <property type="match status" value="1"/>
</dbReference>
<feature type="chain" id="PRO_5021879054" evidence="6">
    <location>
        <begin position="23"/>
        <end position="979"/>
    </location>
</feature>
<reference evidence="8 9" key="1">
    <citation type="submission" date="2019-02" db="EMBL/GenBank/DDBJ databases">
        <title>Deep-cultivation of Planctomycetes and their phenomic and genomic characterization uncovers novel biology.</title>
        <authorList>
            <person name="Wiegand S."/>
            <person name="Jogler M."/>
            <person name="Boedeker C."/>
            <person name="Pinto D."/>
            <person name="Vollmers J."/>
            <person name="Rivas-Marin E."/>
            <person name="Kohn T."/>
            <person name="Peeters S.H."/>
            <person name="Heuer A."/>
            <person name="Rast P."/>
            <person name="Oberbeckmann S."/>
            <person name="Bunk B."/>
            <person name="Jeske O."/>
            <person name="Meyerdierks A."/>
            <person name="Storesund J.E."/>
            <person name="Kallscheuer N."/>
            <person name="Luecker S."/>
            <person name="Lage O.M."/>
            <person name="Pohl T."/>
            <person name="Merkel B.J."/>
            <person name="Hornburger P."/>
            <person name="Mueller R.-W."/>
            <person name="Bruemmer F."/>
            <person name="Labrenz M."/>
            <person name="Spormann A.M."/>
            <person name="Op den Camp H."/>
            <person name="Overmann J."/>
            <person name="Amann R."/>
            <person name="Jetten M.S.M."/>
            <person name="Mascher T."/>
            <person name="Medema M.H."/>
            <person name="Devos D.P."/>
            <person name="Kaster A.-K."/>
            <person name="Ovreas L."/>
            <person name="Rohde M."/>
            <person name="Galperin M.Y."/>
            <person name="Jogler C."/>
        </authorList>
    </citation>
    <scope>NUCLEOTIDE SEQUENCE [LARGE SCALE GENOMIC DNA]</scope>
    <source>
        <strain evidence="8 9">ETA_A1</strain>
    </source>
</reference>
<organism evidence="8 9">
    <name type="scientific">Urbifossiella limnaea</name>
    <dbReference type="NCBI Taxonomy" id="2528023"/>
    <lineage>
        <taxon>Bacteria</taxon>
        <taxon>Pseudomonadati</taxon>
        <taxon>Planctomycetota</taxon>
        <taxon>Planctomycetia</taxon>
        <taxon>Gemmatales</taxon>
        <taxon>Gemmataceae</taxon>
        <taxon>Urbifossiella</taxon>
    </lineage>
</organism>
<feature type="signal peptide" evidence="6">
    <location>
        <begin position="1"/>
        <end position="22"/>
    </location>
</feature>
<evidence type="ECO:0000313" key="8">
    <source>
        <dbReference type="EMBL" id="QDU23797.1"/>
    </source>
</evidence>
<evidence type="ECO:0000313" key="9">
    <source>
        <dbReference type="Proteomes" id="UP000319576"/>
    </source>
</evidence>
<dbReference type="Pfam" id="PF07583">
    <property type="entry name" value="PSCyt2"/>
    <property type="match status" value="1"/>
</dbReference>
<dbReference type="PROSITE" id="PS51007">
    <property type="entry name" value="CYTC"/>
    <property type="match status" value="1"/>
</dbReference>
<dbReference type="Pfam" id="PF07587">
    <property type="entry name" value="PSD1"/>
    <property type="match status" value="1"/>
</dbReference>
<dbReference type="InterPro" id="IPR022655">
    <property type="entry name" value="DUF1553"/>
</dbReference>
<proteinExistence type="predicted"/>
<evidence type="ECO:0000256" key="3">
    <source>
        <dbReference type="ARBA" id="ARBA00023004"/>
    </source>
</evidence>
<dbReference type="Proteomes" id="UP000319576">
    <property type="component" value="Chromosome"/>
</dbReference>
<keyword evidence="1 4" id="KW-0349">Heme</keyword>
<keyword evidence="9" id="KW-1185">Reference proteome</keyword>
<protein>
    <submittedName>
        <fullName evidence="8">Planctomycete cytochrome C</fullName>
    </submittedName>
</protein>
<dbReference type="InterPro" id="IPR009056">
    <property type="entry name" value="Cyt_c-like_dom"/>
</dbReference>
<dbReference type="PANTHER" id="PTHR35889">
    <property type="entry name" value="CYCLOINULO-OLIGOSACCHARIDE FRUCTANOTRANSFERASE-RELATED"/>
    <property type="match status" value="1"/>
</dbReference>
<gene>
    <name evidence="8" type="ORF">ETAA1_58050</name>
</gene>
<dbReference type="InterPro" id="IPR011444">
    <property type="entry name" value="DUF1549"/>
</dbReference>
<dbReference type="EMBL" id="CP036273">
    <property type="protein sequence ID" value="QDU23797.1"/>
    <property type="molecule type" value="Genomic_DNA"/>
</dbReference>
<keyword evidence="3 4" id="KW-0408">Iron</keyword>
<evidence type="ECO:0000256" key="6">
    <source>
        <dbReference type="SAM" id="SignalP"/>
    </source>
</evidence>
<keyword evidence="6" id="KW-0732">Signal</keyword>
<dbReference type="AlphaFoldDB" id="A0A517Y216"/>
<dbReference type="OrthoDB" id="127107at2"/>
<feature type="region of interest" description="Disordered" evidence="5">
    <location>
        <begin position="430"/>
        <end position="452"/>
    </location>
</feature>
<dbReference type="GO" id="GO:0046872">
    <property type="term" value="F:metal ion binding"/>
    <property type="evidence" value="ECO:0007669"/>
    <property type="project" value="UniProtKB-KW"/>
</dbReference>
<dbReference type="InterPro" id="IPR036909">
    <property type="entry name" value="Cyt_c-like_dom_sf"/>
</dbReference>